<comment type="caution">
    <text evidence="7">Lacks conserved residue(s) required for the propagation of feature annotation.</text>
</comment>
<comment type="catalytic activity">
    <reaction evidence="1 7">
        <text>guanosine(46) in tRNA + S-adenosyl-L-methionine = N(7)-methylguanosine(46) in tRNA + S-adenosyl-L-homocysteine</text>
        <dbReference type="Rhea" id="RHEA:42708"/>
        <dbReference type="Rhea" id="RHEA-COMP:10188"/>
        <dbReference type="Rhea" id="RHEA-COMP:10189"/>
        <dbReference type="ChEBI" id="CHEBI:57856"/>
        <dbReference type="ChEBI" id="CHEBI:59789"/>
        <dbReference type="ChEBI" id="CHEBI:74269"/>
        <dbReference type="ChEBI" id="CHEBI:74480"/>
        <dbReference type="EC" id="2.1.1.33"/>
    </reaction>
</comment>
<keyword evidence="5 7" id="KW-0949">S-adenosyl-L-methionine</keyword>
<evidence type="ECO:0000256" key="7">
    <source>
        <dbReference type="HAMAP-Rule" id="MF_01057"/>
    </source>
</evidence>
<keyword evidence="6 7" id="KW-0819">tRNA processing</keyword>
<feature type="binding site" evidence="7">
    <location>
        <position position="48"/>
    </location>
    <ligand>
        <name>S-adenosyl-L-methionine</name>
        <dbReference type="ChEBI" id="CHEBI:59789"/>
    </ligand>
</feature>
<accession>B3E089</accession>
<evidence type="ECO:0000256" key="4">
    <source>
        <dbReference type="ARBA" id="ARBA00022679"/>
    </source>
</evidence>
<dbReference type="eggNOG" id="COG0220">
    <property type="taxonomic scope" value="Bacteria"/>
</dbReference>
<dbReference type="GO" id="GO:0008176">
    <property type="term" value="F:tRNA (guanine(46)-N7)-methyltransferase activity"/>
    <property type="evidence" value="ECO:0007669"/>
    <property type="project" value="UniProtKB-UniRule"/>
</dbReference>
<dbReference type="PROSITE" id="PS51625">
    <property type="entry name" value="SAM_MT_TRMB"/>
    <property type="match status" value="1"/>
</dbReference>
<evidence type="ECO:0000256" key="3">
    <source>
        <dbReference type="ARBA" id="ARBA00022603"/>
    </source>
</evidence>
<feature type="binding site" evidence="7">
    <location>
        <position position="127"/>
    </location>
    <ligand>
        <name>substrate</name>
    </ligand>
</feature>
<dbReference type="HAMAP" id="MF_01057">
    <property type="entry name" value="tRNA_methyltr_TrmB"/>
    <property type="match status" value="1"/>
</dbReference>
<name>B3E089_METI4</name>
<comment type="function">
    <text evidence="2 7">Catalyzes the formation of N(7)-methylguanine at position 46 (m7G46) in tRNA.</text>
</comment>
<dbReference type="KEGG" id="min:Minf_2264"/>
<dbReference type="HOGENOM" id="CLU_050910_2_0_0"/>
<keyword evidence="3 7" id="KW-0489">Methyltransferase</keyword>
<dbReference type="AlphaFoldDB" id="B3E089"/>
<dbReference type="RefSeq" id="WP_012464598.1">
    <property type="nucleotide sequence ID" value="NC_010794.1"/>
</dbReference>
<dbReference type="CDD" id="cd02440">
    <property type="entry name" value="AdoMet_MTases"/>
    <property type="match status" value="1"/>
</dbReference>
<comment type="similarity">
    <text evidence="7">Belongs to the class I-like SAM-binding methyltransferase superfamily. TrmB family.</text>
</comment>
<dbReference type="InterPro" id="IPR055361">
    <property type="entry name" value="tRNA_methyltr_TrmB_bact"/>
</dbReference>
<organism evidence="8 9">
    <name type="scientific">Methylacidiphilum infernorum (isolate V4)</name>
    <name type="common">Methylokorus infernorum (strain V4)</name>
    <dbReference type="NCBI Taxonomy" id="481448"/>
    <lineage>
        <taxon>Bacteria</taxon>
        <taxon>Pseudomonadati</taxon>
        <taxon>Verrucomicrobiota</taxon>
        <taxon>Methylacidiphilae</taxon>
        <taxon>Methylacidiphilales</taxon>
        <taxon>Methylacidiphilaceae</taxon>
        <taxon>Methylacidiphilum (ex Ratnadevi et al. 2023)</taxon>
    </lineage>
</organism>
<gene>
    <name evidence="7" type="primary">trmB</name>
    <name evidence="8" type="ordered locus">Minf_2264</name>
</gene>
<evidence type="ECO:0000256" key="1">
    <source>
        <dbReference type="ARBA" id="ARBA00000142"/>
    </source>
</evidence>
<keyword evidence="4 7" id="KW-0808">Transferase</keyword>
<comment type="pathway">
    <text evidence="7">tRNA modification; N(7)-methylguanine-tRNA biosynthesis.</text>
</comment>
<dbReference type="OrthoDB" id="9802090at2"/>
<proteinExistence type="inferred from homology"/>
<dbReference type="EC" id="2.1.1.33" evidence="7"/>
<feature type="binding site" evidence="7">
    <location>
        <position position="73"/>
    </location>
    <ligand>
        <name>S-adenosyl-L-methionine</name>
        <dbReference type="ChEBI" id="CHEBI:59789"/>
    </ligand>
</feature>
<dbReference type="PANTHER" id="PTHR23417:SF14">
    <property type="entry name" value="PENTACOTRIPEPTIDE-REPEAT REGION OF PRORP DOMAIN-CONTAINING PROTEIN"/>
    <property type="match status" value="1"/>
</dbReference>
<dbReference type="Gene3D" id="3.40.50.150">
    <property type="entry name" value="Vaccinia Virus protein VP39"/>
    <property type="match status" value="1"/>
</dbReference>
<dbReference type="UniPathway" id="UPA00989"/>
<evidence type="ECO:0000313" key="8">
    <source>
        <dbReference type="EMBL" id="ACD84318.1"/>
    </source>
</evidence>
<dbReference type="SUPFAM" id="SSF53335">
    <property type="entry name" value="S-adenosyl-L-methionine-dependent methyltransferases"/>
    <property type="match status" value="1"/>
</dbReference>
<dbReference type="STRING" id="481448.Minf_2264"/>
<evidence type="ECO:0000256" key="5">
    <source>
        <dbReference type="ARBA" id="ARBA00022691"/>
    </source>
</evidence>
<protein>
    <recommendedName>
        <fullName evidence="7">tRNA (guanine-N(7)-)-methyltransferase</fullName>
        <ecNumber evidence="7">2.1.1.33</ecNumber>
    </recommendedName>
    <alternativeName>
        <fullName evidence="7">tRNA (guanine(46)-N(7))-methyltransferase</fullName>
    </alternativeName>
    <alternativeName>
        <fullName evidence="7">tRNA(m7G46)-methyltransferase</fullName>
    </alternativeName>
</protein>
<dbReference type="Pfam" id="PF02390">
    <property type="entry name" value="Methyltransf_4"/>
    <property type="match status" value="1"/>
</dbReference>
<evidence type="ECO:0000256" key="6">
    <source>
        <dbReference type="ARBA" id="ARBA00022694"/>
    </source>
</evidence>
<dbReference type="InterPro" id="IPR003358">
    <property type="entry name" value="tRNA_(Gua-N-7)_MeTrfase_Trmb"/>
</dbReference>
<feature type="binding site" evidence="7">
    <location>
        <position position="123"/>
    </location>
    <ligand>
        <name>S-adenosyl-L-methionine</name>
        <dbReference type="ChEBI" id="CHEBI:59789"/>
    </ligand>
</feature>
<feature type="binding site" evidence="7">
    <location>
        <position position="159"/>
    </location>
    <ligand>
        <name>substrate</name>
    </ligand>
</feature>
<dbReference type="GO" id="GO:0043527">
    <property type="term" value="C:tRNA methyltransferase complex"/>
    <property type="evidence" value="ECO:0007669"/>
    <property type="project" value="TreeGrafter"/>
</dbReference>
<reference evidence="8 9" key="1">
    <citation type="journal article" date="2008" name="Biol. Direct">
        <title>Complete genome sequence of the extremely acidophilic methanotroph isolate V4, Methylacidiphilum infernorum, a representative of the bacterial phylum Verrucomicrobia.</title>
        <authorList>
            <person name="Hou S."/>
            <person name="Makarova K.S."/>
            <person name="Saw J.H."/>
            <person name="Senin P."/>
            <person name="Ly B.V."/>
            <person name="Zhou Z."/>
            <person name="Ren Y."/>
            <person name="Wang J."/>
            <person name="Galperin M.Y."/>
            <person name="Omelchenko M.V."/>
            <person name="Wolf Y.I."/>
            <person name="Yutin N."/>
            <person name="Koonin E.V."/>
            <person name="Stott M.B."/>
            <person name="Mountain B.W."/>
            <person name="Crowe M.A."/>
            <person name="Smirnova A.V."/>
            <person name="Dunfield P.F."/>
            <person name="Feng L."/>
            <person name="Wang L."/>
            <person name="Alam M."/>
        </authorList>
    </citation>
    <scope>NUCLEOTIDE SEQUENCE [LARGE SCALE GENOMIC DNA]</scope>
    <source>
        <strain evidence="9">Isolate V4</strain>
    </source>
</reference>
<sequence>MEDKLRVSQPKAAVLPRVPEEGLVNSCLEGGPVDSRVLFGREGPFVLDLGAGEGSFALAYALENPWSCVLAVEKKISRVRKIARKAQQFDLKNLKVLHFSWDEFLKDYCKDSAVEEIHVLFPDPWPKRRHHRRRTLNMESIQSMARVLKPGGTCRFLTDSRDYFLWAEKLFSLSAHFELKAPSRSYPESLFEKRFKKMGIPCYQSIWEKKNP</sequence>
<evidence type="ECO:0000313" key="9">
    <source>
        <dbReference type="Proteomes" id="UP000009149"/>
    </source>
</evidence>
<dbReference type="InterPro" id="IPR029063">
    <property type="entry name" value="SAM-dependent_MTases_sf"/>
</dbReference>
<dbReference type="PANTHER" id="PTHR23417">
    <property type="entry name" value="3-DEOXY-D-MANNO-OCTULOSONIC-ACID TRANSFERASE/TRNA GUANINE-N 7 - -METHYLTRANSFERASE"/>
    <property type="match status" value="1"/>
</dbReference>
<dbReference type="Proteomes" id="UP000009149">
    <property type="component" value="Chromosome"/>
</dbReference>
<evidence type="ECO:0000256" key="2">
    <source>
        <dbReference type="ARBA" id="ARBA00003015"/>
    </source>
</evidence>
<dbReference type="EMBL" id="CP000975">
    <property type="protein sequence ID" value="ACD84318.1"/>
    <property type="molecule type" value="Genomic_DNA"/>
</dbReference>